<dbReference type="Gene3D" id="3.30.420.10">
    <property type="entry name" value="Ribonuclease H-like superfamily/Ribonuclease H"/>
    <property type="match status" value="1"/>
</dbReference>
<dbReference type="Pfam" id="PF22483">
    <property type="entry name" value="Mu-transpos_C_2"/>
    <property type="match status" value="1"/>
</dbReference>
<evidence type="ECO:0000313" key="3">
    <source>
        <dbReference type="EMBL" id="RHB01692.1"/>
    </source>
</evidence>
<proteinExistence type="inferred from homology"/>
<protein>
    <submittedName>
        <fullName evidence="3">IS21 family transposase</fullName>
    </submittedName>
</protein>
<reference evidence="3 4" key="1">
    <citation type="submission" date="2018-08" db="EMBL/GenBank/DDBJ databases">
        <title>A genome reference for cultivated species of the human gut microbiota.</title>
        <authorList>
            <person name="Zou Y."/>
            <person name="Xue W."/>
            <person name="Luo G."/>
        </authorList>
    </citation>
    <scope>NUCLEOTIDE SEQUENCE [LARGE SCALE GENOMIC DNA]</scope>
    <source>
        <strain evidence="3 4">AM42-13AC</strain>
    </source>
</reference>
<dbReference type="InterPro" id="IPR036397">
    <property type="entry name" value="RNaseH_sf"/>
</dbReference>
<dbReference type="GO" id="GO:0015074">
    <property type="term" value="P:DNA integration"/>
    <property type="evidence" value="ECO:0007669"/>
    <property type="project" value="InterPro"/>
</dbReference>
<evidence type="ECO:0000313" key="4">
    <source>
        <dbReference type="Proteomes" id="UP000285288"/>
    </source>
</evidence>
<comment type="caution">
    <text evidence="3">The sequence shown here is derived from an EMBL/GenBank/DDBJ whole genome shotgun (WGS) entry which is preliminary data.</text>
</comment>
<dbReference type="SUPFAM" id="SSF53098">
    <property type="entry name" value="Ribonuclease H-like"/>
    <property type="match status" value="1"/>
</dbReference>
<dbReference type="InterPro" id="IPR001584">
    <property type="entry name" value="Integrase_cat-core"/>
</dbReference>
<organism evidence="3 4">
    <name type="scientific">Holdemanella biformis</name>
    <dbReference type="NCBI Taxonomy" id="1735"/>
    <lineage>
        <taxon>Bacteria</taxon>
        <taxon>Bacillati</taxon>
        <taxon>Bacillota</taxon>
        <taxon>Erysipelotrichia</taxon>
        <taxon>Erysipelotrichales</taxon>
        <taxon>Erysipelotrichaceae</taxon>
        <taxon>Holdemanella</taxon>
    </lineage>
</organism>
<feature type="domain" description="Integrase catalytic" evidence="2">
    <location>
        <begin position="144"/>
        <end position="325"/>
    </location>
</feature>
<accession>A0A413UA98</accession>
<evidence type="ECO:0000259" key="2">
    <source>
        <dbReference type="PROSITE" id="PS50994"/>
    </source>
</evidence>
<evidence type="ECO:0000256" key="1">
    <source>
        <dbReference type="ARBA" id="ARBA00009277"/>
    </source>
</evidence>
<dbReference type="InterPro" id="IPR012337">
    <property type="entry name" value="RNaseH-like_sf"/>
</dbReference>
<dbReference type="InterPro" id="IPR054353">
    <property type="entry name" value="IstA-like_C"/>
</dbReference>
<name>A0A413UA98_9FIRM</name>
<dbReference type="AlphaFoldDB" id="A0A413UA98"/>
<dbReference type="EMBL" id="QSGD01000056">
    <property type="protein sequence ID" value="RHB01692.1"/>
    <property type="molecule type" value="Genomic_DNA"/>
</dbReference>
<dbReference type="PROSITE" id="PS50994">
    <property type="entry name" value="INTEGRASE"/>
    <property type="match status" value="1"/>
</dbReference>
<dbReference type="PANTHER" id="PTHR35004">
    <property type="entry name" value="TRANSPOSASE RV3428C-RELATED"/>
    <property type="match status" value="1"/>
</dbReference>
<comment type="similarity">
    <text evidence="1">Belongs to the transposase IS21/IS408/IS1162 family.</text>
</comment>
<gene>
    <name evidence="3" type="ORF">DW907_10580</name>
</gene>
<sequence>MLNSTDLANWRCFFTRDLKRILELRFENHSQREIARMLKVSRNTVRDVFDAADAAGVYWNTAYNLSESQINELLFPSNGIDVSYEQPDYAYVHKELLKVGVSLKMLWKEYVDQCKSTHKVYLKYSAFCNNYSSYVKKNNLTMHITHKPGDRIMVDWDGKTMKVHDRSLDQDVTAYMFVAVLPFSMYCYVEACPRMDSKNWINCHIHAFEYFGGVSRILVPDNLKTGVIEHKKYEDPVLNKSYQEMADYYGMAVIPARVKMPKDKGAAEGSVFSMATTIIGILRNRTFFTFESLNKAIYIELNKLNNEEFQKREGSRKSVYMNEEKDYMNPLPEHPFELSEWKMATVQLNYHIQVDKMNYSIPYEYVGKKVEVKLTKDTITVYYKKNQICQHKRLYGHRNQYSTNDAHMPKNHQLFQWNKERFMNWAATIGPSTVELITLMFSRYKVEEQAYKGCLSILKLSDKYSQARLENACKLALSRLSNPTYKNIKLILESGQDEVKREPERTTNKEDTKYAFTRGTEYYGGKK</sequence>
<dbReference type="GO" id="GO:0003676">
    <property type="term" value="F:nucleic acid binding"/>
    <property type="evidence" value="ECO:0007669"/>
    <property type="project" value="InterPro"/>
</dbReference>
<dbReference type="Pfam" id="PF00665">
    <property type="entry name" value="rve"/>
    <property type="match status" value="1"/>
</dbReference>
<dbReference type="Proteomes" id="UP000285288">
    <property type="component" value="Unassembled WGS sequence"/>
</dbReference>
<dbReference type="NCBIfam" id="NF033546">
    <property type="entry name" value="transpos_IS21"/>
    <property type="match status" value="1"/>
</dbReference>
<dbReference type="RefSeq" id="WP_118012070.1">
    <property type="nucleotide sequence ID" value="NZ_QSGD01000056.1"/>
</dbReference>
<dbReference type="PANTHER" id="PTHR35004:SF8">
    <property type="entry name" value="TRANSPOSASE RV3428C-RELATED"/>
    <property type="match status" value="1"/>
</dbReference>